<accession>A0A226DC97</accession>
<organism evidence="2 3">
    <name type="scientific">Folsomia candida</name>
    <name type="common">Springtail</name>
    <dbReference type="NCBI Taxonomy" id="158441"/>
    <lineage>
        <taxon>Eukaryota</taxon>
        <taxon>Metazoa</taxon>
        <taxon>Ecdysozoa</taxon>
        <taxon>Arthropoda</taxon>
        <taxon>Hexapoda</taxon>
        <taxon>Collembola</taxon>
        <taxon>Entomobryomorpha</taxon>
        <taxon>Isotomoidea</taxon>
        <taxon>Isotomidae</taxon>
        <taxon>Proisotominae</taxon>
        <taxon>Folsomia</taxon>
    </lineage>
</organism>
<proteinExistence type="predicted"/>
<evidence type="ECO:0000313" key="3">
    <source>
        <dbReference type="Proteomes" id="UP000198287"/>
    </source>
</evidence>
<evidence type="ECO:0000313" key="2">
    <source>
        <dbReference type="EMBL" id="OXA43165.1"/>
    </source>
</evidence>
<feature type="region of interest" description="Disordered" evidence="1">
    <location>
        <begin position="113"/>
        <end position="141"/>
    </location>
</feature>
<evidence type="ECO:0000256" key="1">
    <source>
        <dbReference type="SAM" id="MobiDB-lite"/>
    </source>
</evidence>
<evidence type="ECO:0008006" key="4">
    <source>
        <dbReference type="Google" id="ProtNLM"/>
    </source>
</evidence>
<protein>
    <recommendedName>
        <fullName evidence="4">C-type lectin domain-containing protein</fullName>
    </recommendedName>
</protein>
<sequence>MAVLAVIGYQKIPEKHVRDGHCEMHNLLKFPVNDKIWLGARVIFAEGGVNWLWEPPRPVIPYINFLGDLCQNPIPGSGLYWTTTESGAWGWCTMAETEQLKYVCEFDTSITTTTPQTTTPTGSTPPVGITSSPATSTETTTPANAGNLLDMISLKMLTLSHVLYYYIV</sequence>
<dbReference type="SUPFAM" id="SSF56436">
    <property type="entry name" value="C-type lectin-like"/>
    <property type="match status" value="1"/>
</dbReference>
<comment type="caution">
    <text evidence="2">The sequence shown here is derived from an EMBL/GenBank/DDBJ whole genome shotgun (WGS) entry which is preliminary data.</text>
</comment>
<dbReference type="EMBL" id="LNIX01000023">
    <property type="protein sequence ID" value="OXA43165.1"/>
    <property type="molecule type" value="Genomic_DNA"/>
</dbReference>
<dbReference type="InterPro" id="IPR016187">
    <property type="entry name" value="CTDL_fold"/>
</dbReference>
<reference evidence="2 3" key="1">
    <citation type="submission" date="2015-12" db="EMBL/GenBank/DDBJ databases">
        <title>The genome of Folsomia candida.</title>
        <authorList>
            <person name="Faddeeva A."/>
            <person name="Derks M.F."/>
            <person name="Anvar Y."/>
            <person name="Smit S."/>
            <person name="Van Straalen N."/>
            <person name="Roelofs D."/>
        </authorList>
    </citation>
    <scope>NUCLEOTIDE SEQUENCE [LARGE SCALE GENOMIC DNA]</scope>
    <source>
        <strain evidence="2 3">VU population</strain>
        <tissue evidence="2">Whole body</tissue>
    </source>
</reference>
<gene>
    <name evidence="2" type="ORF">Fcan01_22079</name>
</gene>
<dbReference type="Proteomes" id="UP000198287">
    <property type="component" value="Unassembled WGS sequence"/>
</dbReference>
<keyword evidence="3" id="KW-1185">Reference proteome</keyword>
<name>A0A226DC97_FOLCA</name>
<dbReference type="AlphaFoldDB" id="A0A226DC97"/>